<gene>
    <name evidence="2" type="ORF">NQ317_019575</name>
</gene>
<comment type="caution">
    <text evidence="2">The sequence shown here is derived from an EMBL/GenBank/DDBJ whole genome shotgun (WGS) entry which is preliminary data.</text>
</comment>
<accession>A0ABQ9K055</accession>
<evidence type="ECO:0000313" key="2">
    <source>
        <dbReference type="EMBL" id="KAJ8983655.1"/>
    </source>
</evidence>
<proteinExistence type="predicted"/>
<dbReference type="Pfam" id="PF00176">
    <property type="entry name" value="SNF2-rel_dom"/>
    <property type="match status" value="1"/>
</dbReference>
<organism evidence="2 3">
    <name type="scientific">Molorchus minor</name>
    <dbReference type="NCBI Taxonomy" id="1323400"/>
    <lineage>
        <taxon>Eukaryota</taxon>
        <taxon>Metazoa</taxon>
        <taxon>Ecdysozoa</taxon>
        <taxon>Arthropoda</taxon>
        <taxon>Hexapoda</taxon>
        <taxon>Insecta</taxon>
        <taxon>Pterygota</taxon>
        <taxon>Neoptera</taxon>
        <taxon>Endopterygota</taxon>
        <taxon>Coleoptera</taxon>
        <taxon>Polyphaga</taxon>
        <taxon>Cucujiformia</taxon>
        <taxon>Chrysomeloidea</taxon>
        <taxon>Cerambycidae</taxon>
        <taxon>Lamiinae</taxon>
        <taxon>Monochamini</taxon>
        <taxon>Molorchus</taxon>
    </lineage>
</organism>
<feature type="domain" description="SNF2 N-terminal" evidence="1">
    <location>
        <begin position="28"/>
        <end position="108"/>
    </location>
</feature>
<sequence>MVQVHFARKERKQRMWGLDTRAEALIEPVWKRWVGNKSTGGQERLHTVISSLMLRRTKAELIEKGSLTTLPERKWELIPIDLSKGEMDIYQKNSYIFKNTFCTVSTSEGRKEPGPY</sequence>
<reference evidence="2" key="1">
    <citation type="journal article" date="2023" name="Insect Mol. Biol.">
        <title>Genome sequencing provides insights into the evolution of gene families encoding plant cell wall-degrading enzymes in longhorned beetles.</title>
        <authorList>
            <person name="Shin N.R."/>
            <person name="Okamura Y."/>
            <person name="Kirsch R."/>
            <person name="Pauchet Y."/>
        </authorList>
    </citation>
    <scope>NUCLEOTIDE SEQUENCE</scope>
    <source>
        <strain evidence="2">MMC_N1</strain>
    </source>
</reference>
<evidence type="ECO:0000259" key="1">
    <source>
        <dbReference type="Pfam" id="PF00176"/>
    </source>
</evidence>
<keyword evidence="3" id="KW-1185">Reference proteome</keyword>
<dbReference type="EMBL" id="JAPWTJ010000067">
    <property type="protein sequence ID" value="KAJ8983655.1"/>
    <property type="molecule type" value="Genomic_DNA"/>
</dbReference>
<name>A0ABQ9K055_9CUCU</name>
<dbReference type="InterPro" id="IPR000330">
    <property type="entry name" value="SNF2_N"/>
</dbReference>
<dbReference type="Proteomes" id="UP001162164">
    <property type="component" value="Unassembled WGS sequence"/>
</dbReference>
<protein>
    <recommendedName>
        <fullName evidence="1">SNF2 N-terminal domain-containing protein</fullName>
    </recommendedName>
</protein>
<evidence type="ECO:0000313" key="3">
    <source>
        <dbReference type="Proteomes" id="UP001162164"/>
    </source>
</evidence>